<evidence type="ECO:0008006" key="4">
    <source>
        <dbReference type="Google" id="ProtNLM"/>
    </source>
</evidence>
<feature type="compositionally biased region" description="Low complexity" evidence="1">
    <location>
        <begin position="639"/>
        <end position="655"/>
    </location>
</feature>
<organism evidence="2 3">
    <name type="scientific">Halorarum halophilum</name>
    <dbReference type="NCBI Taxonomy" id="2743090"/>
    <lineage>
        <taxon>Archaea</taxon>
        <taxon>Methanobacteriati</taxon>
        <taxon>Methanobacteriota</taxon>
        <taxon>Stenosarchaea group</taxon>
        <taxon>Halobacteria</taxon>
        <taxon>Halobacteriales</taxon>
        <taxon>Haloferacaceae</taxon>
        <taxon>Halorarum</taxon>
    </lineage>
</organism>
<dbReference type="EMBL" id="CP058532">
    <property type="protein sequence ID" value="QLG29998.1"/>
    <property type="molecule type" value="Genomic_DNA"/>
</dbReference>
<gene>
    <name evidence="2" type="ORF">HUG10_20545</name>
</gene>
<evidence type="ECO:0000313" key="2">
    <source>
        <dbReference type="EMBL" id="QLG29998.1"/>
    </source>
</evidence>
<geneLocation type="plasmid" evidence="2 3">
    <name>unnamed3</name>
</geneLocation>
<feature type="region of interest" description="Disordered" evidence="1">
    <location>
        <begin position="940"/>
        <end position="974"/>
    </location>
</feature>
<dbReference type="RefSeq" id="WP_179171572.1">
    <property type="nucleotide sequence ID" value="NZ_CP058532.1"/>
</dbReference>
<accession>A0A7D5KYJ1</accession>
<dbReference type="SUPFAM" id="SSF55874">
    <property type="entry name" value="ATPase domain of HSP90 chaperone/DNA topoisomerase II/histidine kinase"/>
    <property type="match status" value="1"/>
</dbReference>
<reference evidence="2 3" key="1">
    <citation type="submission" date="2020-07" db="EMBL/GenBank/DDBJ databases">
        <title>Gai3-2, isolated from salt lake.</title>
        <authorList>
            <person name="Cui H."/>
            <person name="Shi X."/>
        </authorList>
    </citation>
    <scope>NUCLEOTIDE SEQUENCE [LARGE SCALE GENOMIC DNA]</scope>
    <source>
        <strain evidence="2 3">Gai3-2</strain>
        <plasmid evidence="2 3">unnamed3</plasmid>
    </source>
</reference>
<dbReference type="KEGG" id="halg:HUG10_20545"/>
<dbReference type="GeneID" id="56031276"/>
<dbReference type="Proteomes" id="UP000509750">
    <property type="component" value="Plasmid unnamed3"/>
</dbReference>
<dbReference type="Gene3D" id="3.30.565.10">
    <property type="entry name" value="Histidine kinase-like ATPase, C-terminal domain"/>
    <property type="match status" value="1"/>
</dbReference>
<keyword evidence="2" id="KW-0614">Plasmid</keyword>
<dbReference type="AlphaFoldDB" id="A0A7D5KYJ1"/>
<sequence>MSKNETDASSDSGATEDALDGSMLDTIEPVETGLATDEEPEPEFQKARHEVGQKNLQATGSEHPLAIASGSTASIEQRVDNEVVLDYLSDKIYGGPDSTIREYLANAETACIRAAEVLLKDEAGFDEDDFWVVDDEHPDYHPDKREHRQPVRRLFPKEILDAAQAHCGYEPTIEVEWHEGDNLLVIAENGVGFTPREVTDVLAVTGHSGVRDRGDVSGQFGMGVMSAHKVVGKEGAYTLITRTRRTDIPDWAQESFAAYCYLGGYDMIEGSLPDGSYGTRFELPIKENLDDNHGSRYDDTPVITKWVGKYAEYMRVPVLYHHFNDGDTVHDDEFGDKEFADDYNGAVLTIDRPEFIAKSYPSASNDTLLLSMPIKRNYRYSPPDAPWSVDIRLRNEGGIVIEGPNRGLMPVEDAEYENMEDDRREKFVRKSDLEDEDITLPEPTASRDELQKNEPFWKWIGGEFDQLYKDEIKRFVASVSDLDDLEDLASDDPNGFSFLMVGLSKFKSYKVSDGADFQDVIEEKLETTLDEEFCDQLLLLMTNVELAPRGRSGVRLKNNRTKEKTWRIFRDAADGDVYMGVNINEKRTKVVWATHDANQVARVSKSGKYKEYEQLGWKRLADVPYSSGAENASQFTIPSDLKSSGSAGGKSNAGKDAADRQLTVRRSSDRGDCENHTASSIKDSLELYDQGKGDGVKVSWNKHVHEIVLFPSSTDRRMTDWYDVIKPHKGRGCATCINGVYEYLKDVPGIMHIDDLIADSDDVTLTTSEGDMTVSDAGDELLVHLVNADYLDRFREPEIMTRLAELLHDELEEHCDDFSWDYEEEMYPDKFIYAPVDKNAWRRIQPGSFESDYVVIAGDLRVTNVGATHTHGYQSDAELYAMGRFYNWDADSPEITSLKSLVTSRDPEQAFALIDTLAMLHDNGVKPSSAQNGQIVKLTVEQQASLDDTSDSDATSDGGTDTPEHEALADGGEE</sequence>
<feature type="compositionally biased region" description="Low complexity" evidence="1">
    <location>
        <begin position="944"/>
        <end position="961"/>
    </location>
</feature>
<feature type="region of interest" description="Disordered" evidence="1">
    <location>
        <begin position="1"/>
        <end position="43"/>
    </location>
</feature>
<evidence type="ECO:0000256" key="1">
    <source>
        <dbReference type="SAM" id="MobiDB-lite"/>
    </source>
</evidence>
<keyword evidence="3" id="KW-1185">Reference proteome</keyword>
<feature type="compositionally biased region" description="Basic and acidic residues" evidence="1">
    <location>
        <begin position="666"/>
        <end position="675"/>
    </location>
</feature>
<dbReference type="OrthoDB" id="337186at2157"/>
<proteinExistence type="predicted"/>
<feature type="region of interest" description="Disordered" evidence="1">
    <location>
        <begin position="636"/>
        <end position="677"/>
    </location>
</feature>
<name>A0A7D5KYJ1_9EURY</name>
<dbReference type="InterPro" id="IPR036890">
    <property type="entry name" value="HATPase_C_sf"/>
</dbReference>
<protein>
    <recommendedName>
        <fullName evidence="4">Histidine kinase-, DNA gyrase B-, and HSP90-like ATPase</fullName>
    </recommendedName>
</protein>
<evidence type="ECO:0000313" key="3">
    <source>
        <dbReference type="Proteomes" id="UP000509750"/>
    </source>
</evidence>